<dbReference type="AlphaFoldDB" id="A0A5C1ADU1"/>
<evidence type="ECO:0000313" key="3">
    <source>
        <dbReference type="Proteomes" id="UP000324974"/>
    </source>
</evidence>
<organism evidence="2 3">
    <name type="scientific">Limnoglobus roseus</name>
    <dbReference type="NCBI Taxonomy" id="2598579"/>
    <lineage>
        <taxon>Bacteria</taxon>
        <taxon>Pseudomonadati</taxon>
        <taxon>Planctomycetota</taxon>
        <taxon>Planctomycetia</taxon>
        <taxon>Gemmatales</taxon>
        <taxon>Gemmataceae</taxon>
        <taxon>Limnoglobus</taxon>
    </lineage>
</organism>
<dbReference type="KEGG" id="lrs:PX52LOC_02199"/>
<proteinExistence type="predicted"/>
<evidence type="ECO:0008006" key="4">
    <source>
        <dbReference type="Google" id="ProtNLM"/>
    </source>
</evidence>
<keyword evidence="1" id="KW-0812">Transmembrane</keyword>
<dbReference type="EMBL" id="CP042425">
    <property type="protein sequence ID" value="QEL15284.1"/>
    <property type="molecule type" value="Genomic_DNA"/>
</dbReference>
<gene>
    <name evidence="2" type="ORF">PX52LOC_02199</name>
</gene>
<feature type="transmembrane region" description="Helical" evidence="1">
    <location>
        <begin position="20"/>
        <end position="41"/>
    </location>
</feature>
<protein>
    <recommendedName>
        <fullName evidence="4">Zinc ribbon domain-containing protein</fullName>
    </recommendedName>
</protein>
<keyword evidence="1" id="KW-0472">Membrane</keyword>
<evidence type="ECO:0000256" key="1">
    <source>
        <dbReference type="SAM" id="Phobius"/>
    </source>
</evidence>
<dbReference type="Proteomes" id="UP000324974">
    <property type="component" value="Chromosome"/>
</dbReference>
<name>A0A5C1ADU1_9BACT</name>
<sequence>MAPPVYDIPPDRQAMYYGGMVLSGLGLLLFLSNFCVIASLADRGHVSVPSVSSGPSFGGFFARGLGGMLLMAAGRGLTAVGQSGWAGAGVVLNPQQARKDLEPMNRAAGGLLNDVLEEVDALKASPAEPTVKVRCRACRALNDEAAKFCDQCGKAM</sequence>
<accession>A0A5C1ADU1</accession>
<dbReference type="OrthoDB" id="3259185at2"/>
<reference evidence="3" key="1">
    <citation type="submission" date="2019-08" db="EMBL/GenBank/DDBJ databases">
        <title>Limnoglobus roseus gen. nov., sp. nov., a novel freshwater planctomycete with a giant genome from the family Gemmataceae.</title>
        <authorList>
            <person name="Kulichevskaya I.S."/>
            <person name="Naumoff D.G."/>
            <person name="Miroshnikov K."/>
            <person name="Ivanova A."/>
            <person name="Philippov D.A."/>
            <person name="Hakobyan A."/>
            <person name="Rijpstra I.C."/>
            <person name="Sinninghe Damste J.S."/>
            <person name="Liesack W."/>
            <person name="Dedysh S.N."/>
        </authorList>
    </citation>
    <scope>NUCLEOTIDE SEQUENCE [LARGE SCALE GENOMIC DNA]</scope>
    <source>
        <strain evidence="3">PX52</strain>
    </source>
</reference>
<evidence type="ECO:0000313" key="2">
    <source>
        <dbReference type="EMBL" id="QEL15284.1"/>
    </source>
</evidence>
<keyword evidence="3" id="KW-1185">Reference proteome</keyword>
<keyword evidence="1" id="KW-1133">Transmembrane helix</keyword>
<dbReference type="RefSeq" id="WP_149110110.1">
    <property type="nucleotide sequence ID" value="NZ_CP042425.1"/>
</dbReference>